<evidence type="ECO:0000313" key="11">
    <source>
        <dbReference type="EMBL" id="MDQ0162629.1"/>
    </source>
</evidence>
<keyword evidence="8" id="KW-0963">Cytoplasm</keyword>
<feature type="binding site" evidence="8">
    <location>
        <begin position="88"/>
        <end position="91"/>
    </location>
    <ligand>
        <name>ATP</name>
        <dbReference type="ChEBI" id="CHEBI:30616"/>
    </ligand>
</feature>
<comment type="caution">
    <text evidence="11">The sequence shown here is derived from an EMBL/GenBank/DDBJ whole genome shotgun (WGS) entry which is preliminary data.</text>
</comment>
<dbReference type="SUPFAM" id="SSF57716">
    <property type="entry name" value="Glucocorticoid receptor-like (DNA-binding domain)"/>
    <property type="match status" value="1"/>
</dbReference>
<comment type="similarity">
    <text evidence="1 8 10">Belongs to the thymidine kinase family.</text>
</comment>
<reference evidence="11 12" key="1">
    <citation type="submission" date="2023-07" db="EMBL/GenBank/DDBJ databases">
        <title>Genomic Encyclopedia of Type Strains, Phase IV (KMG-IV): sequencing the most valuable type-strain genomes for metagenomic binning, comparative biology and taxonomic classification.</title>
        <authorList>
            <person name="Goeker M."/>
        </authorList>
    </citation>
    <scope>NUCLEOTIDE SEQUENCE [LARGE SCALE GENOMIC DNA]</scope>
    <source>
        <strain evidence="11 12">DSM 19092</strain>
    </source>
</reference>
<dbReference type="RefSeq" id="WP_044894362.1">
    <property type="nucleotide sequence ID" value="NZ_JAUSTR010000005.1"/>
</dbReference>
<evidence type="ECO:0000256" key="1">
    <source>
        <dbReference type="ARBA" id="ARBA00007587"/>
    </source>
</evidence>
<evidence type="ECO:0000256" key="4">
    <source>
        <dbReference type="ARBA" id="ARBA00022679"/>
    </source>
</evidence>
<evidence type="ECO:0000256" key="5">
    <source>
        <dbReference type="ARBA" id="ARBA00022741"/>
    </source>
</evidence>
<keyword evidence="4 8" id="KW-0808">Transferase</keyword>
<evidence type="ECO:0000256" key="8">
    <source>
        <dbReference type="HAMAP-Rule" id="MF_00124"/>
    </source>
</evidence>
<dbReference type="HAMAP" id="MF_00124">
    <property type="entry name" value="Thymidine_kinase"/>
    <property type="match status" value="1"/>
</dbReference>
<dbReference type="Proteomes" id="UP001225646">
    <property type="component" value="Unassembled WGS sequence"/>
</dbReference>
<dbReference type="InterPro" id="IPR027417">
    <property type="entry name" value="P-loop_NTPase"/>
</dbReference>
<feature type="binding site" evidence="8">
    <location>
        <position position="186"/>
    </location>
    <ligand>
        <name>Zn(2+)</name>
        <dbReference type="ChEBI" id="CHEBI:29105"/>
    </ligand>
</feature>
<gene>
    <name evidence="8" type="primary">tdk</name>
    <name evidence="11" type="ORF">J2S06_001706</name>
</gene>
<feature type="active site" description="Proton acceptor" evidence="8">
    <location>
        <position position="89"/>
    </location>
</feature>
<dbReference type="InterPro" id="IPR020633">
    <property type="entry name" value="Thymidine_kinase_CS"/>
</dbReference>
<dbReference type="EC" id="2.7.1.21" evidence="2 8"/>
<accession>A0ABT9VNS6</accession>
<evidence type="ECO:0000256" key="7">
    <source>
        <dbReference type="ARBA" id="ARBA00022840"/>
    </source>
</evidence>
<dbReference type="PANTHER" id="PTHR11441:SF0">
    <property type="entry name" value="THYMIDINE KINASE, CYTOSOLIC"/>
    <property type="match status" value="1"/>
</dbReference>
<dbReference type="Pfam" id="PF00265">
    <property type="entry name" value="TK"/>
    <property type="match status" value="1"/>
</dbReference>
<feature type="binding site" evidence="8">
    <location>
        <position position="183"/>
    </location>
    <ligand>
        <name>Zn(2+)</name>
        <dbReference type="ChEBI" id="CHEBI:29105"/>
    </ligand>
</feature>
<dbReference type="EMBL" id="JAUSTR010000005">
    <property type="protein sequence ID" value="MDQ0162629.1"/>
    <property type="molecule type" value="Genomic_DNA"/>
</dbReference>
<keyword evidence="7 8" id="KW-0067">ATP-binding</keyword>
<dbReference type="NCBIfam" id="NF003296">
    <property type="entry name" value="PRK04296.1-1"/>
    <property type="match status" value="1"/>
</dbReference>
<proteinExistence type="inferred from homology"/>
<dbReference type="PANTHER" id="PTHR11441">
    <property type="entry name" value="THYMIDINE KINASE"/>
    <property type="match status" value="1"/>
</dbReference>
<dbReference type="PROSITE" id="PS00603">
    <property type="entry name" value="TK_CELLULAR_TYPE"/>
    <property type="match status" value="1"/>
</dbReference>
<feature type="binding site" evidence="8">
    <location>
        <position position="148"/>
    </location>
    <ligand>
        <name>Zn(2+)</name>
        <dbReference type="ChEBI" id="CHEBI:29105"/>
    </ligand>
</feature>
<keyword evidence="8" id="KW-0479">Metal-binding</keyword>
<protein>
    <recommendedName>
        <fullName evidence="2 8">Thymidine kinase</fullName>
        <ecNumber evidence="2 8">2.7.1.21</ecNumber>
    </recommendedName>
</protein>
<dbReference type="Gene3D" id="3.40.50.300">
    <property type="entry name" value="P-loop containing nucleotide triphosphate hydrolases"/>
    <property type="match status" value="1"/>
</dbReference>
<evidence type="ECO:0000313" key="12">
    <source>
        <dbReference type="Proteomes" id="UP001225646"/>
    </source>
</evidence>
<dbReference type="GO" id="GO:0004797">
    <property type="term" value="F:thymidine kinase activity"/>
    <property type="evidence" value="ECO:0007669"/>
    <property type="project" value="UniProtKB-EC"/>
</dbReference>
<dbReference type="PIRSF" id="PIRSF035805">
    <property type="entry name" value="TK_cell"/>
    <property type="match status" value="1"/>
</dbReference>
<keyword evidence="5 8" id="KW-0547">Nucleotide-binding</keyword>
<keyword evidence="6 8" id="KW-0418">Kinase</keyword>
<comment type="subunit">
    <text evidence="8">Homotetramer.</text>
</comment>
<dbReference type="Gene3D" id="3.30.60.20">
    <property type="match status" value="1"/>
</dbReference>
<name>A0ABT9VNS6_9BACI</name>
<evidence type="ECO:0000256" key="9">
    <source>
        <dbReference type="RuleBase" id="RU000544"/>
    </source>
</evidence>
<keyword evidence="12" id="KW-1185">Reference proteome</keyword>
<keyword evidence="3 8" id="KW-0237">DNA synthesis</keyword>
<comment type="subcellular location">
    <subcellularLocation>
        <location evidence="8">Cytoplasm</location>
    </subcellularLocation>
</comment>
<comment type="catalytic activity">
    <reaction evidence="8 9">
        <text>thymidine + ATP = dTMP + ADP + H(+)</text>
        <dbReference type="Rhea" id="RHEA:19129"/>
        <dbReference type="ChEBI" id="CHEBI:15378"/>
        <dbReference type="ChEBI" id="CHEBI:17748"/>
        <dbReference type="ChEBI" id="CHEBI:30616"/>
        <dbReference type="ChEBI" id="CHEBI:63528"/>
        <dbReference type="ChEBI" id="CHEBI:456216"/>
        <dbReference type="EC" id="2.7.1.21"/>
    </reaction>
</comment>
<evidence type="ECO:0000256" key="2">
    <source>
        <dbReference type="ARBA" id="ARBA00012118"/>
    </source>
</evidence>
<sequence>MYIMNQKGWLEMICGSMFSGKSEELIRRVRRAQLAKQQVCVFKPIIDNRYSEEEVVSHNGTSITCKPISTSREILDFVKKETEVVAIDEVQFFDEGIIDVVSFLANQGHRVIAAGLDQDFRGEPFGPVPELMAIAEIVTKLHAVCSICGSPASRTQRLINGKPASYHDPVILVGAAETYEARCRHHHEVPGKPKTSMMNETMSIVKNKA</sequence>
<dbReference type="SUPFAM" id="SSF52540">
    <property type="entry name" value="P-loop containing nucleoside triphosphate hydrolases"/>
    <property type="match status" value="1"/>
</dbReference>
<evidence type="ECO:0000256" key="6">
    <source>
        <dbReference type="ARBA" id="ARBA00022777"/>
    </source>
</evidence>
<dbReference type="InterPro" id="IPR001267">
    <property type="entry name" value="Thymidine_kinase"/>
</dbReference>
<feature type="binding site" evidence="8">
    <location>
        <begin position="15"/>
        <end position="22"/>
    </location>
    <ligand>
        <name>ATP</name>
        <dbReference type="ChEBI" id="CHEBI:30616"/>
    </ligand>
</feature>
<evidence type="ECO:0000256" key="3">
    <source>
        <dbReference type="ARBA" id="ARBA00022634"/>
    </source>
</evidence>
<evidence type="ECO:0000256" key="10">
    <source>
        <dbReference type="RuleBase" id="RU004165"/>
    </source>
</evidence>
<feature type="binding site" evidence="8">
    <location>
        <position position="145"/>
    </location>
    <ligand>
        <name>Zn(2+)</name>
        <dbReference type="ChEBI" id="CHEBI:29105"/>
    </ligand>
</feature>
<organism evidence="11 12">
    <name type="scientific">Aeribacillus alveayuensis</name>
    <dbReference type="NCBI Taxonomy" id="279215"/>
    <lineage>
        <taxon>Bacteria</taxon>
        <taxon>Bacillati</taxon>
        <taxon>Bacillota</taxon>
        <taxon>Bacilli</taxon>
        <taxon>Bacillales</taxon>
        <taxon>Bacillaceae</taxon>
        <taxon>Aeribacillus</taxon>
    </lineage>
</organism>
<keyword evidence="8" id="KW-0862">Zinc</keyword>